<proteinExistence type="predicted"/>
<sequence length="245" mass="26900">TVRLKRSVLDSISDRAELAVRLRRAAELGSFSKASTASPWFGSKLLNRKETEDAHQLAVDLERDLPKLRERMATVAEHSQIALGGTFGQWGEQLDLLVAVRESLDKFTPDIFDRPVTDLIPATAPSVWRRERGIEMSSIPRFRLRRVAKEYIRPGVHIADLHESLAQVQVQRAKWGEYATTQRPPAAPRGQGVQPARRACCRPARVAGPRAGAAGKMGRVCDHPAPAGGPDRPGGSEQLPPQCPA</sequence>
<evidence type="ECO:0000313" key="2">
    <source>
        <dbReference type="EMBL" id="NKX49631.1"/>
    </source>
</evidence>
<organism evidence="2 3">
    <name type="scientific">Arthrobacter deserti</name>
    <dbReference type="NCBI Taxonomy" id="1742687"/>
    <lineage>
        <taxon>Bacteria</taxon>
        <taxon>Bacillati</taxon>
        <taxon>Actinomycetota</taxon>
        <taxon>Actinomycetes</taxon>
        <taxon>Micrococcales</taxon>
        <taxon>Micrococcaceae</taxon>
        <taxon>Arthrobacter</taxon>
    </lineage>
</organism>
<accession>A0ABX1JN33</accession>
<feature type="region of interest" description="Disordered" evidence="1">
    <location>
        <begin position="208"/>
        <end position="245"/>
    </location>
</feature>
<feature type="compositionally biased region" description="Low complexity" evidence="1">
    <location>
        <begin position="224"/>
        <end position="235"/>
    </location>
</feature>
<keyword evidence="3" id="KW-1185">Reference proteome</keyword>
<dbReference type="EMBL" id="JAAZSR010000027">
    <property type="protein sequence ID" value="NKX49631.1"/>
    <property type="molecule type" value="Genomic_DNA"/>
</dbReference>
<protein>
    <submittedName>
        <fullName evidence="2">AAA family ATPase</fullName>
    </submittedName>
</protein>
<evidence type="ECO:0000313" key="3">
    <source>
        <dbReference type="Proteomes" id="UP000523795"/>
    </source>
</evidence>
<gene>
    <name evidence="2" type="ORF">HER39_03370</name>
</gene>
<comment type="caution">
    <text evidence="2">The sequence shown here is derived from an EMBL/GenBank/DDBJ whole genome shotgun (WGS) entry which is preliminary data.</text>
</comment>
<dbReference type="Proteomes" id="UP000523795">
    <property type="component" value="Unassembled WGS sequence"/>
</dbReference>
<reference evidence="2 3" key="1">
    <citation type="submission" date="2020-04" db="EMBL/GenBank/DDBJ databases">
        <authorList>
            <person name="Liu S."/>
        </authorList>
    </citation>
    <scope>NUCLEOTIDE SEQUENCE [LARGE SCALE GENOMIC DNA]</scope>
    <source>
        <strain evidence="2 3">CGMCC 1.15091</strain>
    </source>
</reference>
<feature type="non-terminal residue" evidence="2">
    <location>
        <position position="1"/>
    </location>
</feature>
<evidence type="ECO:0000256" key="1">
    <source>
        <dbReference type="SAM" id="MobiDB-lite"/>
    </source>
</evidence>
<name>A0ABX1JN33_9MICC</name>